<dbReference type="Pfam" id="PF05258">
    <property type="entry name" value="DciA"/>
    <property type="match status" value="1"/>
</dbReference>
<dbReference type="InterPro" id="IPR007922">
    <property type="entry name" value="DciA-like"/>
</dbReference>
<keyword evidence="2" id="KW-1185">Reference proteome</keyword>
<proteinExistence type="predicted"/>
<evidence type="ECO:0000313" key="1">
    <source>
        <dbReference type="EMBL" id="SFZ70164.1"/>
    </source>
</evidence>
<protein>
    <recommendedName>
        <fullName evidence="3">DUF721 domain-containing protein</fullName>
    </recommendedName>
</protein>
<evidence type="ECO:0008006" key="3">
    <source>
        <dbReference type="Google" id="ProtNLM"/>
    </source>
</evidence>
<accession>A0A1K2H4B0</accession>
<name>A0A1K2H4B0_9NEIS</name>
<dbReference type="OrthoDB" id="9133720at2"/>
<organism evidence="1 2">
    <name type="scientific">Chitinimonas taiwanensis DSM 18899</name>
    <dbReference type="NCBI Taxonomy" id="1121279"/>
    <lineage>
        <taxon>Bacteria</taxon>
        <taxon>Pseudomonadati</taxon>
        <taxon>Pseudomonadota</taxon>
        <taxon>Betaproteobacteria</taxon>
        <taxon>Neisseriales</taxon>
        <taxon>Chitinibacteraceae</taxon>
        <taxon>Chitinimonas</taxon>
    </lineage>
</organism>
<evidence type="ECO:0000313" key="2">
    <source>
        <dbReference type="Proteomes" id="UP000186513"/>
    </source>
</evidence>
<dbReference type="STRING" id="1121279.SAMN02745887_00080"/>
<dbReference type="RefSeq" id="WP_072426643.1">
    <property type="nucleotide sequence ID" value="NZ_FPKR01000001.1"/>
</dbReference>
<sequence>MSLHNFRPLLSSPELARLQRLAAAQRELERLWQAAVPAELVGLSSVVNLEGGCLQVATRSPALMAKFKQMEARLLVQLNDVGVKINAIRWRVQVELLPHQRKKAKPNLELSEAALQAFEQATQRLQPSPLRDALAEIVAKRRKPTG</sequence>
<gene>
    <name evidence="1" type="ORF">SAMN02745887_00080</name>
</gene>
<dbReference type="AlphaFoldDB" id="A0A1K2H4B0"/>
<dbReference type="EMBL" id="FPKR01000001">
    <property type="protein sequence ID" value="SFZ70164.1"/>
    <property type="molecule type" value="Genomic_DNA"/>
</dbReference>
<reference evidence="1 2" key="1">
    <citation type="submission" date="2016-11" db="EMBL/GenBank/DDBJ databases">
        <authorList>
            <person name="Jaros S."/>
            <person name="Januszkiewicz K."/>
            <person name="Wedrychowicz H."/>
        </authorList>
    </citation>
    <scope>NUCLEOTIDE SEQUENCE [LARGE SCALE GENOMIC DNA]</scope>
    <source>
        <strain evidence="1 2">DSM 18899</strain>
    </source>
</reference>
<dbReference type="Proteomes" id="UP000186513">
    <property type="component" value="Unassembled WGS sequence"/>
</dbReference>